<comment type="caution">
    <text evidence="2">The sequence shown here is derived from an EMBL/GenBank/DDBJ whole genome shotgun (WGS) entry which is preliminary data.</text>
</comment>
<feature type="compositionally biased region" description="Basic and acidic residues" evidence="1">
    <location>
        <begin position="13"/>
        <end position="30"/>
    </location>
</feature>
<protein>
    <submittedName>
        <fullName evidence="2">Uncharacterized protein</fullName>
    </submittedName>
</protein>
<name>A0ABQ5CQP6_9ASTR</name>
<gene>
    <name evidence="2" type="ORF">Tco_0908533</name>
</gene>
<feature type="region of interest" description="Disordered" evidence="1">
    <location>
        <begin position="1"/>
        <end position="38"/>
    </location>
</feature>
<evidence type="ECO:0000313" key="2">
    <source>
        <dbReference type="EMBL" id="GJT28258.1"/>
    </source>
</evidence>
<proteinExistence type="predicted"/>
<keyword evidence="3" id="KW-1185">Reference proteome</keyword>
<evidence type="ECO:0000313" key="3">
    <source>
        <dbReference type="Proteomes" id="UP001151760"/>
    </source>
</evidence>
<dbReference type="EMBL" id="BQNB010014445">
    <property type="protein sequence ID" value="GJT28258.1"/>
    <property type="molecule type" value="Genomic_DNA"/>
</dbReference>
<organism evidence="2 3">
    <name type="scientific">Tanacetum coccineum</name>
    <dbReference type="NCBI Taxonomy" id="301880"/>
    <lineage>
        <taxon>Eukaryota</taxon>
        <taxon>Viridiplantae</taxon>
        <taxon>Streptophyta</taxon>
        <taxon>Embryophyta</taxon>
        <taxon>Tracheophyta</taxon>
        <taxon>Spermatophyta</taxon>
        <taxon>Magnoliopsida</taxon>
        <taxon>eudicotyledons</taxon>
        <taxon>Gunneridae</taxon>
        <taxon>Pentapetalae</taxon>
        <taxon>asterids</taxon>
        <taxon>campanulids</taxon>
        <taxon>Asterales</taxon>
        <taxon>Asteraceae</taxon>
        <taxon>Asteroideae</taxon>
        <taxon>Anthemideae</taxon>
        <taxon>Anthemidinae</taxon>
        <taxon>Tanacetum</taxon>
    </lineage>
</organism>
<dbReference type="Proteomes" id="UP001151760">
    <property type="component" value="Unassembled WGS sequence"/>
</dbReference>
<evidence type="ECO:0000256" key="1">
    <source>
        <dbReference type="SAM" id="MobiDB-lite"/>
    </source>
</evidence>
<reference evidence="2" key="2">
    <citation type="submission" date="2022-01" db="EMBL/GenBank/DDBJ databases">
        <authorList>
            <person name="Yamashiro T."/>
            <person name="Shiraishi A."/>
            <person name="Satake H."/>
            <person name="Nakayama K."/>
        </authorList>
    </citation>
    <scope>NUCLEOTIDE SEQUENCE</scope>
</reference>
<feature type="region of interest" description="Disordered" evidence="1">
    <location>
        <begin position="57"/>
        <end position="78"/>
    </location>
</feature>
<reference evidence="2" key="1">
    <citation type="journal article" date="2022" name="Int. J. Mol. Sci.">
        <title>Draft Genome of Tanacetum Coccineum: Genomic Comparison of Closely Related Tanacetum-Family Plants.</title>
        <authorList>
            <person name="Yamashiro T."/>
            <person name="Shiraishi A."/>
            <person name="Nakayama K."/>
            <person name="Satake H."/>
        </authorList>
    </citation>
    <scope>NUCLEOTIDE SEQUENCE</scope>
</reference>
<accession>A0ABQ5CQP6</accession>
<sequence length="78" mass="8622">MVDWRGGSSGYECGDRFYSDRSDSRRELMERYSSGRSKGGGIEGIECINVVECRGKDRGGEGWDNGEMFAQADDDRGG</sequence>